<reference evidence="2 3" key="1">
    <citation type="journal article" date="2016" name="Appl. Environ. Microbiol.">
        <title>Lack of Overt Genome Reduction in the Bryostatin-Producing Bryozoan Symbiont "Candidatus Endobugula sertula".</title>
        <authorList>
            <person name="Miller I.J."/>
            <person name="Vanee N."/>
            <person name="Fong S.S."/>
            <person name="Lim-Fong G.E."/>
            <person name="Kwan J.C."/>
        </authorList>
    </citation>
    <scope>NUCLEOTIDE SEQUENCE [LARGE SCALE GENOMIC DNA]</scope>
    <source>
        <strain evidence="2">AB1-4</strain>
    </source>
</reference>
<dbReference type="Proteomes" id="UP000242502">
    <property type="component" value="Unassembled WGS sequence"/>
</dbReference>
<dbReference type="PANTHER" id="PTHR48079:SF6">
    <property type="entry name" value="NAD(P)-BINDING DOMAIN-CONTAINING PROTEIN-RELATED"/>
    <property type="match status" value="1"/>
</dbReference>
<dbReference type="InterPro" id="IPR036291">
    <property type="entry name" value="NAD(P)-bd_dom_sf"/>
</dbReference>
<sequence length="287" mass="32682">MLQEKVLLLGYGDIARRLARLLVGYQITGVRRTSPYIPTLDTEVAIRFADCRKLEQMQAIMSEGFDIIVMTFTPTVRNDVGYREAYVDTMCTVLDVLKQQPYRPRLVVFVSSSSVYAQMDASWVDEDSVTAPTHYSGLRLLEAEQRLQNSGLDYCCVRFSGIYGPGRERLIQQVIVGDHSPAEPIIYSNRIHVDDCVGVLAHLIQQHKTQAIDSLYLATDCLPVPIHEVKQWLARQLTLPDNANPTSRSSRGSKRCSNKRLLGTDYQFLYPSYREGYTELLKRRKNL</sequence>
<dbReference type="EMBL" id="MDLC01000013">
    <property type="protein sequence ID" value="ODS24120.1"/>
    <property type="molecule type" value="Genomic_DNA"/>
</dbReference>
<evidence type="ECO:0000313" key="3">
    <source>
        <dbReference type="Proteomes" id="UP000242502"/>
    </source>
</evidence>
<accession>A0A1D2QRG8</accession>
<dbReference type="PANTHER" id="PTHR48079">
    <property type="entry name" value="PROTEIN YEEZ"/>
    <property type="match status" value="1"/>
</dbReference>
<dbReference type="AlphaFoldDB" id="A0A1D2QRG8"/>
<protein>
    <recommendedName>
        <fullName evidence="1">NAD-dependent epimerase/dehydratase domain-containing protein</fullName>
    </recommendedName>
</protein>
<dbReference type="GO" id="GO:0004029">
    <property type="term" value="F:aldehyde dehydrogenase (NAD+) activity"/>
    <property type="evidence" value="ECO:0007669"/>
    <property type="project" value="TreeGrafter"/>
</dbReference>
<feature type="domain" description="NAD-dependent epimerase/dehydratase" evidence="1">
    <location>
        <begin position="12"/>
        <end position="209"/>
    </location>
</feature>
<proteinExistence type="predicted"/>
<organism evidence="2 3">
    <name type="scientific">Candidatus Endobugula sertula</name>
    <name type="common">Bugula neritina bacterial symbiont</name>
    <dbReference type="NCBI Taxonomy" id="62101"/>
    <lineage>
        <taxon>Bacteria</taxon>
        <taxon>Pseudomonadati</taxon>
        <taxon>Pseudomonadota</taxon>
        <taxon>Gammaproteobacteria</taxon>
        <taxon>Cellvibrionales</taxon>
        <taxon>Cellvibrionaceae</taxon>
        <taxon>Candidatus Endobugula</taxon>
    </lineage>
</organism>
<evidence type="ECO:0000259" key="1">
    <source>
        <dbReference type="Pfam" id="PF01370"/>
    </source>
</evidence>
<dbReference type="STRING" id="62101.AB835_05155"/>
<dbReference type="SUPFAM" id="SSF51735">
    <property type="entry name" value="NAD(P)-binding Rossmann-fold domains"/>
    <property type="match status" value="1"/>
</dbReference>
<dbReference type="Pfam" id="PF01370">
    <property type="entry name" value="Epimerase"/>
    <property type="match status" value="1"/>
</dbReference>
<evidence type="ECO:0000313" key="2">
    <source>
        <dbReference type="EMBL" id="ODS24120.1"/>
    </source>
</evidence>
<dbReference type="InterPro" id="IPR001509">
    <property type="entry name" value="Epimerase_deHydtase"/>
</dbReference>
<comment type="caution">
    <text evidence="2">The sequence shown here is derived from an EMBL/GenBank/DDBJ whole genome shotgun (WGS) entry which is preliminary data.</text>
</comment>
<gene>
    <name evidence="2" type="ORF">AB835_05155</name>
</gene>
<name>A0A1D2QRG8_9GAMM</name>
<dbReference type="GO" id="GO:0005737">
    <property type="term" value="C:cytoplasm"/>
    <property type="evidence" value="ECO:0007669"/>
    <property type="project" value="TreeGrafter"/>
</dbReference>
<dbReference type="Gene3D" id="3.40.50.720">
    <property type="entry name" value="NAD(P)-binding Rossmann-like Domain"/>
    <property type="match status" value="1"/>
</dbReference>
<dbReference type="InterPro" id="IPR051783">
    <property type="entry name" value="NAD(P)-dependent_oxidoreduct"/>
</dbReference>